<dbReference type="Pfam" id="PF00756">
    <property type="entry name" value="Esterase"/>
    <property type="match status" value="1"/>
</dbReference>
<sequence>MKKTIIVIISLFTVLYLQAQKAETNNIVGTNHFIDSEILEETKQIQVYLPPGYSETDKDYPVLYLLDGQQLFTYAVSLSNTFKQFDLTPDFIIVGINTPYRQRYANYINGTDNFIGFMGKELIPYVEKSFRVNDEKLLFGWQYAGSLGFDIMLNKTIPFDAYFIASPFPIKDKVAALDSITITNKALYFAVSPNEYEVNHGTNKLDSLLSIKKISGLDWSYFELVNEEHQSTAYPTLYHSLRTYFKYYPEFQVNNLQAFIGNGGLEYAYAHTKQRALIYGAPPELPTWSKYTIIRSAIRAEDYPYFESFANTFFSDEFIRDLGNRALDIVNYYEAHAAYNKAIEIYKSLLIDSPDSESLLTRTGNAYLALGNKVEADKYFKRAKEVTK</sequence>
<dbReference type="Gene3D" id="3.40.50.1820">
    <property type="entry name" value="alpha/beta hydrolase"/>
    <property type="match status" value="1"/>
</dbReference>
<dbReference type="InterPro" id="IPR050583">
    <property type="entry name" value="Mycobacterial_A85_antigen"/>
</dbReference>
<keyword evidence="3" id="KW-1185">Reference proteome</keyword>
<feature type="signal peptide" evidence="1">
    <location>
        <begin position="1"/>
        <end position="19"/>
    </location>
</feature>
<protein>
    <submittedName>
        <fullName evidence="2">Uncharacterized protein</fullName>
    </submittedName>
</protein>
<dbReference type="InterPro" id="IPR000801">
    <property type="entry name" value="Esterase-like"/>
</dbReference>
<dbReference type="RefSeq" id="WP_068414179.1">
    <property type="nucleotide sequence ID" value="NZ_LRDB01000011.1"/>
</dbReference>
<organism evidence="2 3">
    <name type="scientific">Roseivirga echinicomitans</name>
    <dbReference type="NCBI Taxonomy" id="296218"/>
    <lineage>
        <taxon>Bacteria</taxon>
        <taxon>Pseudomonadati</taxon>
        <taxon>Bacteroidota</taxon>
        <taxon>Cytophagia</taxon>
        <taxon>Cytophagales</taxon>
        <taxon>Roseivirgaceae</taxon>
        <taxon>Roseivirga</taxon>
    </lineage>
</organism>
<feature type="chain" id="PRO_5007574794" evidence="1">
    <location>
        <begin position="20"/>
        <end position="388"/>
    </location>
</feature>
<dbReference type="Gene3D" id="1.25.40.10">
    <property type="entry name" value="Tetratricopeptide repeat domain"/>
    <property type="match status" value="1"/>
</dbReference>
<dbReference type="EMBL" id="LRDB01000011">
    <property type="protein sequence ID" value="KYG79140.1"/>
    <property type="molecule type" value="Genomic_DNA"/>
</dbReference>
<dbReference type="PANTHER" id="PTHR48098">
    <property type="entry name" value="ENTEROCHELIN ESTERASE-RELATED"/>
    <property type="match status" value="1"/>
</dbReference>
<proteinExistence type="predicted"/>
<dbReference type="PANTHER" id="PTHR48098:SF6">
    <property type="entry name" value="FERRI-BACILLIBACTIN ESTERASE BESA"/>
    <property type="match status" value="1"/>
</dbReference>
<accession>A0A150XKA5</accession>
<dbReference type="Proteomes" id="UP000075615">
    <property type="component" value="Unassembled WGS sequence"/>
</dbReference>
<dbReference type="InterPro" id="IPR011990">
    <property type="entry name" value="TPR-like_helical_dom_sf"/>
</dbReference>
<reference evidence="2 3" key="1">
    <citation type="submission" date="2016-01" db="EMBL/GenBank/DDBJ databases">
        <title>Genome sequencing of Roseivirga echinicomitans KMM 6058.</title>
        <authorList>
            <person name="Selvaratnam C."/>
            <person name="Thevarajoo S."/>
            <person name="Goh K.M."/>
            <person name="Ee R."/>
            <person name="Chan K.-G."/>
            <person name="Chong C.S."/>
        </authorList>
    </citation>
    <scope>NUCLEOTIDE SEQUENCE [LARGE SCALE GENOMIC DNA]</scope>
    <source>
        <strain evidence="2 3">KMM 6058</strain>
    </source>
</reference>
<dbReference type="SUPFAM" id="SSF48452">
    <property type="entry name" value="TPR-like"/>
    <property type="match status" value="1"/>
</dbReference>
<dbReference type="OrthoDB" id="9784036at2"/>
<gene>
    <name evidence="2" type="ORF">AWN68_17890</name>
</gene>
<evidence type="ECO:0000313" key="3">
    <source>
        <dbReference type="Proteomes" id="UP000075615"/>
    </source>
</evidence>
<evidence type="ECO:0000313" key="2">
    <source>
        <dbReference type="EMBL" id="KYG79140.1"/>
    </source>
</evidence>
<dbReference type="SUPFAM" id="SSF53474">
    <property type="entry name" value="alpha/beta-Hydrolases"/>
    <property type="match status" value="1"/>
</dbReference>
<name>A0A150XKA5_9BACT</name>
<dbReference type="InterPro" id="IPR029058">
    <property type="entry name" value="AB_hydrolase_fold"/>
</dbReference>
<dbReference type="AlphaFoldDB" id="A0A150XKA5"/>
<comment type="caution">
    <text evidence="2">The sequence shown here is derived from an EMBL/GenBank/DDBJ whole genome shotgun (WGS) entry which is preliminary data.</text>
</comment>
<evidence type="ECO:0000256" key="1">
    <source>
        <dbReference type="SAM" id="SignalP"/>
    </source>
</evidence>
<keyword evidence="1" id="KW-0732">Signal</keyword>